<gene>
    <name evidence="3" type="ORF">ElyMa_003737600</name>
</gene>
<name>A0AAV4F610_9GAST</name>
<feature type="compositionally biased region" description="Basic residues" evidence="2">
    <location>
        <begin position="586"/>
        <end position="596"/>
    </location>
</feature>
<sequence length="750" mass="85228">MSRKLDWIGAYNRPRTLGPIMSSTNSEERSASASLKHCDKELKMLRADNTKLRKEYDELNAVLKQLTQETSHEKFDERRVNLLKLQIIQLEKQVCILNEALGNRHETMLEVENTMAWLADKLRSFITADIKGPMVPIARADLMTFVEGSESARLKLFKTIEGSEKESVGKDLLFLNPFLNGKHKNGENATVLDISLNKMEYLNIRHVAQLESKLCILYKDLIRVFEQMGSAARDPACFKQEKKPEFSRLKTAILKACITLKDAADDLLSLSLLCPSSPWPALKRPVTKQVPVDRVKLALPTGLPMQKQEEIQRILESSIGVCNHRYLLMEKEKAVLKEELNFYRATHDLHMQYSDSLFGAVRKGYEEFENSAQELVVEPIRNILGAYRELKDSATEQAFRDFLAIMKENEQQLSHVEEMFQKQDLEKEDTGGPAFSRFASDFFSKLEDLVGQCQKQRDQAILSRKDVAEEQTRKDLELQQLIEDLEAKYEKQWCPVKTYSKAPEKEAMLHIDKTEDVVPANVSGREETKLSIISCKSRSARDQKKNPVDLFSEIDGKSHSPEASSFIKHASDQANSCMENAESPQRGKKLTKKKKWEPHQEWISDFSGLTENSDISSSETTVRGLELQTEQHEKLNDISSFSSVAPDSSDKSNHDHIRTLSCDSGHSSEKTTKFTSINSKKSSHTYKPRLYTANRTLKLRRAESLSGLNPPDECNDDKEIGNKTALTTVKKNSQLVKPQPKSGHSQKPCL</sequence>
<evidence type="ECO:0000313" key="3">
    <source>
        <dbReference type="EMBL" id="GFR68657.1"/>
    </source>
</evidence>
<evidence type="ECO:0000256" key="1">
    <source>
        <dbReference type="SAM" id="Coils"/>
    </source>
</evidence>
<organism evidence="3 4">
    <name type="scientific">Elysia marginata</name>
    <dbReference type="NCBI Taxonomy" id="1093978"/>
    <lineage>
        <taxon>Eukaryota</taxon>
        <taxon>Metazoa</taxon>
        <taxon>Spiralia</taxon>
        <taxon>Lophotrochozoa</taxon>
        <taxon>Mollusca</taxon>
        <taxon>Gastropoda</taxon>
        <taxon>Heterobranchia</taxon>
        <taxon>Euthyneura</taxon>
        <taxon>Panpulmonata</taxon>
        <taxon>Sacoglossa</taxon>
        <taxon>Placobranchoidea</taxon>
        <taxon>Plakobranchidae</taxon>
        <taxon>Elysia</taxon>
    </lineage>
</organism>
<feature type="region of interest" description="Disordered" evidence="2">
    <location>
        <begin position="577"/>
        <end position="596"/>
    </location>
</feature>
<dbReference type="Proteomes" id="UP000762676">
    <property type="component" value="Unassembled WGS sequence"/>
</dbReference>
<dbReference type="EMBL" id="BMAT01007661">
    <property type="protein sequence ID" value="GFR68657.1"/>
    <property type="molecule type" value="Genomic_DNA"/>
</dbReference>
<evidence type="ECO:0000313" key="4">
    <source>
        <dbReference type="Proteomes" id="UP000762676"/>
    </source>
</evidence>
<comment type="caution">
    <text evidence="3">The sequence shown here is derived from an EMBL/GenBank/DDBJ whole genome shotgun (WGS) entry which is preliminary data.</text>
</comment>
<feature type="compositionally biased region" description="Low complexity" evidence="2">
    <location>
        <begin position="637"/>
        <end position="647"/>
    </location>
</feature>
<reference evidence="3 4" key="1">
    <citation type="journal article" date="2021" name="Elife">
        <title>Chloroplast acquisition without the gene transfer in kleptoplastic sea slugs, Plakobranchus ocellatus.</title>
        <authorList>
            <person name="Maeda T."/>
            <person name="Takahashi S."/>
            <person name="Yoshida T."/>
            <person name="Shimamura S."/>
            <person name="Takaki Y."/>
            <person name="Nagai Y."/>
            <person name="Toyoda A."/>
            <person name="Suzuki Y."/>
            <person name="Arimoto A."/>
            <person name="Ishii H."/>
            <person name="Satoh N."/>
            <person name="Nishiyama T."/>
            <person name="Hasebe M."/>
            <person name="Maruyama T."/>
            <person name="Minagawa J."/>
            <person name="Obokata J."/>
            <person name="Shigenobu S."/>
        </authorList>
    </citation>
    <scope>NUCLEOTIDE SEQUENCE [LARGE SCALE GENOMIC DNA]</scope>
</reference>
<keyword evidence="1" id="KW-0175">Coiled coil</keyword>
<dbReference type="AlphaFoldDB" id="A0AAV4F610"/>
<evidence type="ECO:0000256" key="2">
    <source>
        <dbReference type="SAM" id="MobiDB-lite"/>
    </source>
</evidence>
<protein>
    <submittedName>
        <fullName evidence="3">Uncharacterized protein</fullName>
    </submittedName>
</protein>
<feature type="compositionally biased region" description="Polar residues" evidence="2">
    <location>
        <begin position="724"/>
        <end position="736"/>
    </location>
</feature>
<feature type="compositionally biased region" description="Basic and acidic residues" evidence="2">
    <location>
        <begin position="648"/>
        <end position="658"/>
    </location>
</feature>
<proteinExistence type="predicted"/>
<keyword evidence="4" id="KW-1185">Reference proteome</keyword>
<feature type="coiled-coil region" evidence="1">
    <location>
        <begin position="35"/>
        <end position="69"/>
    </location>
</feature>
<accession>A0AAV4F610</accession>
<feature type="region of interest" description="Disordered" evidence="2">
    <location>
        <begin position="630"/>
        <end position="686"/>
    </location>
</feature>
<feature type="region of interest" description="Disordered" evidence="2">
    <location>
        <begin position="702"/>
        <end position="750"/>
    </location>
</feature>
<feature type="region of interest" description="Disordered" evidence="2">
    <location>
        <begin position="544"/>
        <end position="564"/>
    </location>
</feature>